<dbReference type="AlphaFoldDB" id="A0A9X2Q4E0"/>
<evidence type="ECO:0000313" key="1">
    <source>
        <dbReference type="EMBL" id="MCS3709884.1"/>
    </source>
</evidence>
<proteinExistence type="predicted"/>
<accession>A0A9X2Q4E0</accession>
<comment type="caution">
    <text evidence="1">The sequence shown here is derived from an EMBL/GenBank/DDBJ whole genome shotgun (WGS) entry which is preliminary data.</text>
</comment>
<organism evidence="1 2">
    <name type="scientific">Salinibacter ruber</name>
    <dbReference type="NCBI Taxonomy" id="146919"/>
    <lineage>
        <taxon>Bacteria</taxon>
        <taxon>Pseudomonadati</taxon>
        <taxon>Rhodothermota</taxon>
        <taxon>Rhodothermia</taxon>
        <taxon>Rhodothermales</taxon>
        <taxon>Salinibacteraceae</taxon>
        <taxon>Salinibacter</taxon>
    </lineage>
</organism>
<name>A0A9X2Q4E0_9BACT</name>
<protein>
    <submittedName>
        <fullName evidence="1">Uncharacterized protein</fullName>
    </submittedName>
</protein>
<dbReference type="EMBL" id="JANUAE010000004">
    <property type="protein sequence ID" value="MCS3709884.1"/>
    <property type="molecule type" value="Genomic_DNA"/>
</dbReference>
<dbReference type="Proteomes" id="UP001155057">
    <property type="component" value="Unassembled WGS sequence"/>
</dbReference>
<reference evidence="1" key="1">
    <citation type="submission" date="2022-08" db="EMBL/GenBank/DDBJ databases">
        <title>Genomic Encyclopedia of Type Strains, Phase V (KMG-V): Genome sequencing to study the core and pangenomes of soil and plant-associated prokaryotes.</title>
        <authorList>
            <person name="Whitman W."/>
        </authorList>
    </citation>
    <scope>NUCLEOTIDE SEQUENCE</scope>
    <source>
        <strain evidence="1">SP3049</strain>
    </source>
</reference>
<gene>
    <name evidence="1" type="ORF">GGP61_001488</name>
</gene>
<sequence length="36" mass="4075">MALSLFMTPMFTPPGPQFDIYTFPALDIRCDGNRIP</sequence>
<evidence type="ECO:0000313" key="2">
    <source>
        <dbReference type="Proteomes" id="UP001155057"/>
    </source>
</evidence>